<evidence type="ECO:0000256" key="1">
    <source>
        <dbReference type="SAM" id="MobiDB-lite"/>
    </source>
</evidence>
<keyword evidence="3" id="KW-1185">Reference proteome</keyword>
<evidence type="ECO:0000313" key="3">
    <source>
        <dbReference type="Proteomes" id="UP000773064"/>
    </source>
</evidence>
<dbReference type="Proteomes" id="UP000773064">
    <property type="component" value="Unassembled WGS sequence"/>
</dbReference>
<gene>
    <name evidence="2" type="ORF">JS528_05735</name>
</gene>
<sequence>MTNPKNQRDQRNQRAKSDHAADNIPNPNDKPHLDSGLDPNNVTINGVSLLNPQGEDNDWDIPALSFPTIDEHGVAPSSEELKHSLAFPSVPADAANRAPSMHVAGEPRVVPSTPHTPADNPDTQVAPPAPPAPGLRHAMPDKPGVPAPKPPVFPVSYTHPRAHQPRRHIVCLLFL</sequence>
<feature type="region of interest" description="Disordered" evidence="1">
    <location>
        <begin position="105"/>
        <end position="159"/>
    </location>
</feature>
<feature type="region of interest" description="Disordered" evidence="1">
    <location>
        <begin position="1"/>
        <end position="64"/>
    </location>
</feature>
<feature type="compositionally biased region" description="Polar residues" evidence="1">
    <location>
        <begin position="38"/>
        <end position="51"/>
    </location>
</feature>
<proteinExistence type="predicted"/>
<name>A0ABS5UPP7_9BIFI</name>
<protein>
    <submittedName>
        <fullName evidence="2">Uncharacterized protein</fullName>
    </submittedName>
</protein>
<comment type="caution">
    <text evidence="2">The sequence shown here is derived from an EMBL/GenBank/DDBJ whole genome shotgun (WGS) entry which is preliminary data.</text>
</comment>
<accession>A0ABS5UPP7</accession>
<feature type="compositionally biased region" description="Pro residues" evidence="1">
    <location>
        <begin position="143"/>
        <end position="153"/>
    </location>
</feature>
<feature type="compositionally biased region" description="Basic and acidic residues" evidence="1">
    <location>
        <begin position="1"/>
        <end position="21"/>
    </location>
</feature>
<organism evidence="2 3">
    <name type="scientific">Bifidobacterium santillanense</name>
    <dbReference type="NCBI Taxonomy" id="2809028"/>
    <lineage>
        <taxon>Bacteria</taxon>
        <taxon>Bacillati</taxon>
        <taxon>Actinomycetota</taxon>
        <taxon>Actinomycetes</taxon>
        <taxon>Bifidobacteriales</taxon>
        <taxon>Bifidobacteriaceae</taxon>
        <taxon>Bifidobacterium</taxon>
    </lineage>
</organism>
<dbReference type="EMBL" id="JAFEJS010000004">
    <property type="protein sequence ID" value="MBT1172861.1"/>
    <property type="molecule type" value="Genomic_DNA"/>
</dbReference>
<feature type="non-terminal residue" evidence="2">
    <location>
        <position position="175"/>
    </location>
</feature>
<reference evidence="2 3" key="1">
    <citation type="journal article" date="2021" name="Environ. Microbiol.">
        <title>Genetic insights into the dark matter of the mammalian gut microbiota through targeted genome reconstruction.</title>
        <authorList>
            <person name="Lugli G.A."/>
            <person name="Alessandri G."/>
            <person name="Milani C."/>
            <person name="Viappiani A."/>
            <person name="Fontana F."/>
            <person name="Tarracchini C."/>
            <person name="Mancabelli L."/>
            <person name="Argentini C."/>
            <person name="Ruiz L."/>
            <person name="Margolles A."/>
            <person name="van Sinderen D."/>
            <person name="Turroni F."/>
            <person name="Ventura M."/>
        </authorList>
    </citation>
    <scope>NUCLEOTIDE SEQUENCE [LARGE SCALE GENOMIC DNA]</scope>
    <source>
        <strain evidence="2 3">MA2</strain>
    </source>
</reference>
<evidence type="ECO:0000313" key="2">
    <source>
        <dbReference type="EMBL" id="MBT1172861.1"/>
    </source>
</evidence>